<evidence type="ECO:0008006" key="9">
    <source>
        <dbReference type="Google" id="ProtNLM"/>
    </source>
</evidence>
<dbReference type="AlphaFoldDB" id="A0AAX4JQT7"/>
<comment type="subcellular location">
    <subcellularLocation>
        <location evidence="2">Cytoplasm</location>
    </subcellularLocation>
    <subcellularLocation>
        <location evidence="1">Nucleus</location>
    </subcellularLocation>
</comment>
<keyword evidence="3" id="KW-0963">Cytoplasm</keyword>
<dbReference type="GO" id="GO:0043161">
    <property type="term" value="P:proteasome-mediated ubiquitin-dependent protein catabolic process"/>
    <property type="evidence" value="ECO:0007669"/>
    <property type="project" value="TreeGrafter"/>
</dbReference>
<gene>
    <name evidence="7" type="ORF">L201_002117</name>
</gene>
<feature type="region of interest" description="Disordered" evidence="6">
    <location>
        <begin position="174"/>
        <end position="198"/>
    </location>
</feature>
<dbReference type="PANTHER" id="PTHR15651:SF7">
    <property type="entry name" value="ARMADILLO REPEAT-CONTAINING PROTEIN 8"/>
    <property type="match status" value="1"/>
</dbReference>
<evidence type="ECO:0000313" key="7">
    <source>
        <dbReference type="EMBL" id="WWC87229.1"/>
    </source>
</evidence>
<dbReference type="GeneID" id="91092789"/>
<evidence type="ECO:0000313" key="8">
    <source>
        <dbReference type="Proteomes" id="UP001355207"/>
    </source>
</evidence>
<evidence type="ECO:0000256" key="3">
    <source>
        <dbReference type="ARBA" id="ARBA00022490"/>
    </source>
</evidence>
<dbReference type="GO" id="GO:0005634">
    <property type="term" value="C:nucleus"/>
    <property type="evidence" value="ECO:0007669"/>
    <property type="project" value="UniProtKB-SubCell"/>
</dbReference>
<dbReference type="InterPro" id="IPR011989">
    <property type="entry name" value="ARM-like"/>
</dbReference>
<protein>
    <recommendedName>
        <fullName evidence="9">Armadillo repeat-containing protein 8</fullName>
    </recommendedName>
</protein>
<dbReference type="SUPFAM" id="SSF48371">
    <property type="entry name" value="ARM repeat"/>
    <property type="match status" value="2"/>
</dbReference>
<dbReference type="Proteomes" id="UP001355207">
    <property type="component" value="Chromosome 2"/>
</dbReference>
<dbReference type="Gene3D" id="1.25.10.10">
    <property type="entry name" value="Leucine-rich Repeat Variant"/>
    <property type="match status" value="3"/>
</dbReference>
<dbReference type="InterPro" id="IPR038739">
    <property type="entry name" value="ARMC8/Vid28"/>
</dbReference>
<evidence type="ECO:0000256" key="2">
    <source>
        <dbReference type="ARBA" id="ARBA00004496"/>
    </source>
</evidence>
<organism evidence="7 8">
    <name type="scientific">Kwoniella dendrophila CBS 6074</name>
    <dbReference type="NCBI Taxonomy" id="1295534"/>
    <lineage>
        <taxon>Eukaryota</taxon>
        <taxon>Fungi</taxon>
        <taxon>Dikarya</taxon>
        <taxon>Basidiomycota</taxon>
        <taxon>Agaricomycotina</taxon>
        <taxon>Tremellomycetes</taxon>
        <taxon>Tremellales</taxon>
        <taxon>Cryptococcaceae</taxon>
        <taxon>Kwoniella</taxon>
    </lineage>
</organism>
<evidence type="ECO:0000256" key="6">
    <source>
        <dbReference type="SAM" id="MobiDB-lite"/>
    </source>
</evidence>
<dbReference type="GO" id="GO:0005737">
    <property type="term" value="C:cytoplasm"/>
    <property type="evidence" value="ECO:0007669"/>
    <property type="project" value="UniProtKB-SubCell"/>
</dbReference>
<accession>A0AAX4JQT7</accession>
<dbReference type="InterPro" id="IPR016024">
    <property type="entry name" value="ARM-type_fold"/>
</dbReference>
<dbReference type="RefSeq" id="XP_066073992.1">
    <property type="nucleotide sequence ID" value="XM_066217895.1"/>
</dbReference>
<feature type="region of interest" description="Disordered" evidence="6">
    <location>
        <begin position="854"/>
        <end position="887"/>
    </location>
</feature>
<sequence length="887" mass="96066">MTISNTLDLLLNDPSPSNLLLNLKGLKNGVIGNTWKKVEVAENERLLNFLLSLLEYPSSSKDVDANTALELMSETAVIIGALANVGNLTLQPLLSSSTPSSLLKLITSLIQPSSNIPQIPQKQLDKILPHLLRALRNVLVSTADMVWGHMWGVGAEKKVIGTGLVGLDVGSTHTEYGSPSNGKGKQPIGNGRDTRSRLKGDASGALSLVFEPTNLSTLLSILENYSDPQILLPLYQLLSRLIALARHRIALINWSPEMVNSYSSSDPGPSSISMKISESQSTGRIPFIISHLLDTILYSTPLSGGNSYSTRKPNTKLIEASLDLLAALVKGQSSLSNSIRSLNIYDEGINNDDRDSMEIDDNQSNKSDLTSILTDLVMTGPTSVRIAAASCLTNVIKADRGTRASDRIRSTVINYRLLDEIIKLLQTEGSEERVKLCFILAALVSDDAALQKAAAEKDCPAKLISILLALSQDEEKGDIGNDLASRSREACLLALASLAMQHESTRTFISDHTPGVLPYILSALSSPSYGVRAAACQLARALSRTVSIVRTNLVDSGIGLEIFRLLKREIALNKQNQLQQFEIEGIDNSAVEGEGDSDRIWTVEVAATAIICNLIVDFSPLKVVLLNENVLEILCDLTKSSYEPLALNAMWALKNYTYHSVEAGKSMIGSNLGWDRLKSLLSSSTTLSLRIQAFAITQNLFANSSTSEITKTIESFGGEDDLLGLIIEATKDNQDVDLRIPALFVLSNLSLGSERIRNAVVGKVEILEILSSSLNSSYDSIKLPTLKTLRHLIESNSKPSNSISTPTNKSFSGKPRQQMIDIFQPYQLKYRLKDLIENSKSLDISENSTGLLEILEREKGPSGSSSNTGAGSNTEFGVSSNANTVGR</sequence>
<proteinExistence type="predicted"/>
<feature type="compositionally biased region" description="Polar residues" evidence="6">
    <location>
        <begin position="875"/>
        <end position="887"/>
    </location>
</feature>
<dbReference type="EMBL" id="CP144099">
    <property type="protein sequence ID" value="WWC87229.1"/>
    <property type="molecule type" value="Genomic_DNA"/>
</dbReference>
<feature type="compositionally biased region" description="Low complexity" evidence="6">
    <location>
        <begin position="861"/>
        <end position="874"/>
    </location>
</feature>
<reference evidence="7 8" key="1">
    <citation type="submission" date="2024-01" db="EMBL/GenBank/DDBJ databases">
        <title>Comparative genomics of Cryptococcus and Kwoniella reveals pathogenesis evolution and contrasting modes of karyotype evolution via chromosome fusion or intercentromeric recombination.</title>
        <authorList>
            <person name="Coelho M.A."/>
            <person name="David-Palma M."/>
            <person name="Shea T."/>
            <person name="Bowers K."/>
            <person name="McGinley-Smith S."/>
            <person name="Mohammad A.W."/>
            <person name="Gnirke A."/>
            <person name="Yurkov A.M."/>
            <person name="Nowrousian M."/>
            <person name="Sun S."/>
            <person name="Cuomo C.A."/>
            <person name="Heitman J."/>
        </authorList>
    </citation>
    <scope>NUCLEOTIDE SEQUENCE [LARGE SCALE GENOMIC DNA]</scope>
    <source>
        <strain evidence="7 8">CBS 6074</strain>
    </source>
</reference>
<feature type="compositionally biased region" description="Polar residues" evidence="6">
    <location>
        <begin position="174"/>
        <end position="183"/>
    </location>
</feature>
<keyword evidence="5" id="KW-0539">Nucleus</keyword>
<dbReference type="PANTHER" id="PTHR15651">
    <property type="entry name" value="ARMADILLO REPEAT-CONTAINING PROTEIN 8"/>
    <property type="match status" value="1"/>
</dbReference>
<name>A0AAX4JQT7_9TREE</name>
<keyword evidence="4" id="KW-0677">Repeat</keyword>
<keyword evidence="8" id="KW-1185">Reference proteome</keyword>
<evidence type="ECO:0000256" key="5">
    <source>
        <dbReference type="ARBA" id="ARBA00023242"/>
    </source>
</evidence>
<evidence type="ECO:0000256" key="4">
    <source>
        <dbReference type="ARBA" id="ARBA00022737"/>
    </source>
</evidence>
<dbReference type="GO" id="GO:0034657">
    <property type="term" value="C:GID complex"/>
    <property type="evidence" value="ECO:0007669"/>
    <property type="project" value="TreeGrafter"/>
</dbReference>
<evidence type="ECO:0000256" key="1">
    <source>
        <dbReference type="ARBA" id="ARBA00004123"/>
    </source>
</evidence>